<proteinExistence type="predicted"/>
<evidence type="ECO:0008006" key="4">
    <source>
        <dbReference type="Google" id="ProtNLM"/>
    </source>
</evidence>
<dbReference type="RefSeq" id="WP_253833297.1">
    <property type="nucleotide sequence ID" value="NZ_JAMTCS010000002.1"/>
</dbReference>
<dbReference type="EMBL" id="JAMTCS010000002">
    <property type="protein sequence ID" value="MCP2263635.1"/>
    <property type="molecule type" value="Genomic_DNA"/>
</dbReference>
<dbReference type="PROSITE" id="PS51318">
    <property type="entry name" value="TAT"/>
    <property type="match status" value="1"/>
</dbReference>
<evidence type="ECO:0000313" key="3">
    <source>
        <dbReference type="Proteomes" id="UP001139493"/>
    </source>
</evidence>
<evidence type="ECO:0000313" key="2">
    <source>
        <dbReference type="EMBL" id="MCP2263635.1"/>
    </source>
</evidence>
<reference evidence="2" key="1">
    <citation type="submission" date="2022-06" db="EMBL/GenBank/DDBJ databases">
        <title>Genomic Encyclopedia of Archaeal and Bacterial Type Strains, Phase II (KMG-II): from individual species to whole genera.</title>
        <authorList>
            <person name="Goeker M."/>
        </authorList>
    </citation>
    <scope>NUCLEOTIDE SEQUENCE</scope>
    <source>
        <strain evidence="2">DSM 26652</strain>
    </source>
</reference>
<keyword evidence="3" id="KW-1185">Reference proteome</keyword>
<organism evidence="2 3">
    <name type="scientific">Promicromonospora thailandica</name>
    <dbReference type="NCBI Taxonomy" id="765201"/>
    <lineage>
        <taxon>Bacteria</taxon>
        <taxon>Bacillati</taxon>
        <taxon>Actinomycetota</taxon>
        <taxon>Actinomycetes</taxon>
        <taxon>Micrococcales</taxon>
        <taxon>Promicromonosporaceae</taxon>
        <taxon>Promicromonospora</taxon>
    </lineage>
</organism>
<comment type="caution">
    <text evidence="2">The sequence shown here is derived from an EMBL/GenBank/DDBJ whole genome shotgun (WGS) entry which is preliminary data.</text>
</comment>
<dbReference type="Proteomes" id="UP001139493">
    <property type="component" value="Unassembled WGS sequence"/>
</dbReference>
<gene>
    <name evidence="2" type="ORF">APR03_000966</name>
</gene>
<keyword evidence="1" id="KW-0732">Signal</keyword>
<name>A0A9X2FYC9_9MICO</name>
<accession>A0A9X2FYC9</accession>
<sequence length="164" mass="16795">MSTLHRTWGRRALTLVTALAVALPGAAAVAAPASASPVARTAAVRALPTPKAVAPAASACPGTRIVKKAIKSGTHTVAWLNVYHDRGSGRKCAVTSHAGQSWGKWAYTKVDIWTKNGSSGVSGDYRYRTGPASIGGANGVCVGARGTITWAGKARVVTARMLCG</sequence>
<dbReference type="InterPro" id="IPR006311">
    <property type="entry name" value="TAT_signal"/>
</dbReference>
<protein>
    <recommendedName>
        <fullName evidence="4">Secreted protein</fullName>
    </recommendedName>
</protein>
<feature type="signal peptide" evidence="1">
    <location>
        <begin position="1"/>
        <end position="35"/>
    </location>
</feature>
<feature type="chain" id="PRO_5040905039" description="Secreted protein" evidence="1">
    <location>
        <begin position="36"/>
        <end position="164"/>
    </location>
</feature>
<evidence type="ECO:0000256" key="1">
    <source>
        <dbReference type="SAM" id="SignalP"/>
    </source>
</evidence>
<dbReference type="AlphaFoldDB" id="A0A9X2FYC9"/>